<dbReference type="PROSITE" id="PS50887">
    <property type="entry name" value="GGDEF"/>
    <property type="match status" value="1"/>
</dbReference>
<dbReference type="NCBIfam" id="TIGR00229">
    <property type="entry name" value="sensory_box"/>
    <property type="match status" value="1"/>
</dbReference>
<dbReference type="InterPro" id="IPR000700">
    <property type="entry name" value="PAS-assoc_C"/>
</dbReference>
<keyword evidence="3" id="KW-1133">Transmembrane helix</keyword>
<evidence type="ECO:0000256" key="2">
    <source>
        <dbReference type="ARBA" id="ARBA00022553"/>
    </source>
</evidence>
<dbReference type="OrthoDB" id="9772100at2"/>
<reference evidence="8" key="1">
    <citation type="submission" date="2016-12" db="EMBL/GenBank/DDBJ databases">
        <authorList>
            <person name="Rodrigo-Torres L."/>
            <person name="Arahal R.D."/>
            <person name="Lucena T."/>
        </authorList>
    </citation>
    <scope>NUCLEOTIDE SEQUENCE [LARGE SCALE GENOMIC DNA]</scope>
</reference>
<dbReference type="InterPro" id="IPR043128">
    <property type="entry name" value="Rev_trsase/Diguanyl_cyclase"/>
</dbReference>
<dbReference type="InterPro" id="IPR011110">
    <property type="entry name" value="Reg_prop"/>
</dbReference>
<gene>
    <name evidence="7" type="primary">ydaM_2</name>
    <name evidence="7" type="ORF">VQ7734_02354</name>
</gene>
<dbReference type="SUPFAM" id="SSF63829">
    <property type="entry name" value="Calcium-dependent phosphotriesterase"/>
    <property type="match status" value="3"/>
</dbReference>
<keyword evidence="7" id="KW-0548">Nucleotidyltransferase</keyword>
<dbReference type="Pfam" id="PF07495">
    <property type="entry name" value="Y_Y_Y"/>
    <property type="match status" value="1"/>
</dbReference>
<dbReference type="FunFam" id="2.60.40.10:FF:000791">
    <property type="entry name" value="Two-component system sensor histidine kinase/response regulator"/>
    <property type="match status" value="1"/>
</dbReference>
<organism evidence="7 8">
    <name type="scientific">Vibrio quintilis</name>
    <dbReference type="NCBI Taxonomy" id="1117707"/>
    <lineage>
        <taxon>Bacteria</taxon>
        <taxon>Pseudomonadati</taxon>
        <taxon>Pseudomonadota</taxon>
        <taxon>Gammaproteobacteria</taxon>
        <taxon>Vibrionales</taxon>
        <taxon>Vibrionaceae</taxon>
        <taxon>Vibrio</taxon>
    </lineage>
</organism>
<comment type="cofactor">
    <cofactor evidence="1">
        <name>Mg(2+)</name>
        <dbReference type="ChEBI" id="CHEBI:18420"/>
    </cofactor>
</comment>
<dbReference type="NCBIfam" id="TIGR00254">
    <property type="entry name" value="GGDEF"/>
    <property type="match status" value="1"/>
</dbReference>
<dbReference type="InterPro" id="IPR011123">
    <property type="entry name" value="Y_Y_Y"/>
</dbReference>
<dbReference type="FunFam" id="3.30.70.270:FF:000001">
    <property type="entry name" value="Diguanylate cyclase domain protein"/>
    <property type="match status" value="1"/>
</dbReference>
<dbReference type="EMBL" id="FRFG01000026">
    <property type="protein sequence ID" value="SHO56585.1"/>
    <property type="molecule type" value="Genomic_DNA"/>
</dbReference>
<dbReference type="Gene3D" id="3.30.450.20">
    <property type="entry name" value="PAS domain"/>
    <property type="match status" value="1"/>
</dbReference>
<feature type="domain" description="PAC" evidence="5">
    <location>
        <begin position="935"/>
        <end position="987"/>
    </location>
</feature>
<dbReference type="Gene3D" id="3.30.70.270">
    <property type="match status" value="1"/>
</dbReference>
<dbReference type="InterPro" id="IPR015943">
    <property type="entry name" value="WD40/YVTN_repeat-like_dom_sf"/>
</dbReference>
<evidence type="ECO:0000313" key="8">
    <source>
        <dbReference type="Proteomes" id="UP000184600"/>
    </source>
</evidence>
<dbReference type="SMART" id="SM00267">
    <property type="entry name" value="GGDEF"/>
    <property type="match status" value="1"/>
</dbReference>
<evidence type="ECO:0000259" key="5">
    <source>
        <dbReference type="PROSITE" id="PS50113"/>
    </source>
</evidence>
<dbReference type="PANTHER" id="PTHR43547">
    <property type="entry name" value="TWO-COMPONENT HISTIDINE KINASE"/>
    <property type="match status" value="1"/>
</dbReference>
<dbReference type="SMART" id="SM00091">
    <property type="entry name" value="PAS"/>
    <property type="match status" value="1"/>
</dbReference>
<evidence type="ECO:0000259" key="6">
    <source>
        <dbReference type="PROSITE" id="PS50887"/>
    </source>
</evidence>
<feature type="domain" description="GGDEF" evidence="6">
    <location>
        <begin position="1019"/>
        <end position="1146"/>
    </location>
</feature>
<name>A0A1M7YVE7_9VIBR</name>
<dbReference type="SUPFAM" id="SSF55073">
    <property type="entry name" value="Nucleotide cyclase"/>
    <property type="match status" value="1"/>
</dbReference>
<dbReference type="InterPro" id="IPR000014">
    <property type="entry name" value="PAS"/>
</dbReference>
<proteinExistence type="predicted"/>
<dbReference type="Pfam" id="PF07494">
    <property type="entry name" value="Reg_prop"/>
    <property type="match status" value="7"/>
</dbReference>
<sequence length="1146" mass="130329">MYQKYLFRWIQTIIQNALIFIILFWGISQAGSAVESSGEIRFSQLSAADGLPSNVIYDGLQDSRGFIWISGSAGLIRYSPHEVRVFSRDIEDKTSLISNSINVLFEDTQGHLWIGTKAGLARFDRHSETFERFIHEPGQPGSLSDNHIRSIFEDHAGVLWIGSEGGLDRLIPGENRTWTVQRTRILSGLKNININAIAQDKTQHLWLGTDNGLYRWNPKIKKLRHFIHHSEQSDSLSDNHIQVLAYTSSGRLWIGTLNGGLNLYVEADESFTHLRHDENDPLSLSSNDVQDILWDEQGRLWVATTGGIDLVQGQKVTRHLLRQTGVSHSDDVAFITSVWADRHERIWFGTLGAGIYIQDPNLKRFKNYLYRHDGHGISARHIRGMAEDARGNIWFGTHSDGLFQFDPVAEKVTVYKSVAGDHNSLSSNRVAAVIEGDDGMIWIGTGGGGLNKFDPETKRFTRYVYAADESQNPAAADSLPHNFIPWLIKDKGGILWLAHFGGGLTRFDPKTETFTNYRHDPDDSHSIGFDILTSVTPLHNGQVWIGTYGKGISVFDRQTKQFRHYRHDPEDPGSLSDDTVRHIYEDSRGRIWVTTNFGLNRYYPDKDKFRVYTTKNGFPANNLLAVVEDNSGQLWISSSKSLTRFNPDTEAIRVYYREDGLGVNSFFFYAFGRTRAGQLMFGGDNGFSLFDPMRIEDNLHPPEVVLTRLEIFNQPAEIGPDRLLKQSITETRSLSLPYNQNSIGIYFSGLNYTAPDKNTYLHKLEGVDKDWVKTGSDRPFALYNHLSPGQYTFKVRAANNDGIRSNKEVSLALNILPPWWQTWWFGVLLVVLSGFLLRAIILWRVRLIAEQNRYLESQVQIRTEELEMSEARFRGLSEATFEGIFIHEQLKILEVNQYGCDLFGYDREELLGRSGRILLADETFETVRDNVRRGNECSYEAIGKRRDGSKFPIEIHAKQIPFRNDFVRVAAVRDITERKQVEAELIRLTLTDQLTGISNRKYLDTMLANEMERAKRHHIPFVIIFVDIDSFKLVNDIHGHLVGDAVLQGVSARLKQRLRVTDILGRWGGEEFMIICPDTESEAGRELAEGLRNIIGQSDYPGAGRVTASFGVTQYRPDESDDTLIQRADEALYHSKRQGRNCVTLR</sequence>
<accession>A0A1M7YVE7</accession>
<dbReference type="Proteomes" id="UP000184600">
    <property type="component" value="Unassembled WGS sequence"/>
</dbReference>
<evidence type="ECO:0000256" key="3">
    <source>
        <dbReference type="SAM" id="Phobius"/>
    </source>
</evidence>
<keyword evidence="3" id="KW-0472">Membrane</keyword>
<dbReference type="Gene3D" id="2.130.10.10">
    <property type="entry name" value="YVTN repeat-like/Quinoprotein amine dehydrogenase"/>
    <property type="match status" value="4"/>
</dbReference>
<dbReference type="GO" id="GO:0000155">
    <property type="term" value="F:phosphorelay sensor kinase activity"/>
    <property type="evidence" value="ECO:0007669"/>
    <property type="project" value="TreeGrafter"/>
</dbReference>
<feature type="transmembrane region" description="Helical" evidence="3">
    <location>
        <begin position="7"/>
        <end position="27"/>
    </location>
</feature>
<feature type="domain" description="PAS" evidence="4">
    <location>
        <begin position="891"/>
        <end position="933"/>
    </location>
</feature>
<keyword evidence="3" id="KW-0812">Transmembrane</keyword>
<keyword evidence="8" id="KW-1185">Reference proteome</keyword>
<feature type="transmembrane region" description="Helical" evidence="3">
    <location>
        <begin position="823"/>
        <end position="843"/>
    </location>
</feature>
<dbReference type="InterPro" id="IPR035965">
    <property type="entry name" value="PAS-like_dom_sf"/>
</dbReference>
<dbReference type="InterPro" id="IPR000160">
    <property type="entry name" value="GGDEF_dom"/>
</dbReference>
<keyword evidence="7" id="KW-0808">Transferase</keyword>
<dbReference type="CDD" id="cd00130">
    <property type="entry name" value="PAS"/>
    <property type="match status" value="1"/>
</dbReference>
<dbReference type="CDD" id="cd01949">
    <property type="entry name" value="GGDEF"/>
    <property type="match status" value="1"/>
</dbReference>
<dbReference type="SUPFAM" id="SSF55785">
    <property type="entry name" value="PYP-like sensor domain (PAS domain)"/>
    <property type="match status" value="1"/>
</dbReference>
<evidence type="ECO:0000256" key="1">
    <source>
        <dbReference type="ARBA" id="ARBA00001946"/>
    </source>
</evidence>
<dbReference type="RefSeq" id="WP_073582678.1">
    <property type="nucleotide sequence ID" value="NZ_AP024897.1"/>
</dbReference>
<protein>
    <submittedName>
        <fullName evidence="7">Putative diguanylate cyclase YdaM</fullName>
        <ecNumber evidence="7">2.7.7.65</ecNumber>
    </submittedName>
</protein>
<dbReference type="Pfam" id="PF13426">
    <property type="entry name" value="PAS_9"/>
    <property type="match status" value="1"/>
</dbReference>
<evidence type="ECO:0000313" key="7">
    <source>
        <dbReference type="EMBL" id="SHO56585.1"/>
    </source>
</evidence>
<dbReference type="GO" id="GO:0052621">
    <property type="term" value="F:diguanylate cyclase activity"/>
    <property type="evidence" value="ECO:0007669"/>
    <property type="project" value="UniProtKB-EC"/>
</dbReference>
<dbReference type="EC" id="2.7.7.65" evidence="7"/>
<dbReference type="PROSITE" id="PS50113">
    <property type="entry name" value="PAC"/>
    <property type="match status" value="1"/>
</dbReference>
<dbReference type="PANTHER" id="PTHR43547:SF2">
    <property type="entry name" value="HYBRID SIGNAL TRANSDUCTION HISTIDINE KINASE C"/>
    <property type="match status" value="1"/>
</dbReference>
<dbReference type="PROSITE" id="PS50112">
    <property type="entry name" value="PAS"/>
    <property type="match status" value="1"/>
</dbReference>
<evidence type="ECO:0000259" key="4">
    <source>
        <dbReference type="PROSITE" id="PS50112"/>
    </source>
</evidence>
<dbReference type="AlphaFoldDB" id="A0A1M7YVE7"/>
<dbReference type="Gene3D" id="2.60.40.10">
    <property type="entry name" value="Immunoglobulins"/>
    <property type="match status" value="1"/>
</dbReference>
<dbReference type="STRING" id="1117707.VQ7734_02354"/>
<dbReference type="InterPro" id="IPR013783">
    <property type="entry name" value="Ig-like_fold"/>
</dbReference>
<keyword evidence="2" id="KW-0597">Phosphoprotein</keyword>
<dbReference type="Pfam" id="PF00990">
    <property type="entry name" value="GGDEF"/>
    <property type="match status" value="1"/>
</dbReference>
<dbReference type="InterPro" id="IPR029787">
    <property type="entry name" value="Nucleotide_cyclase"/>
</dbReference>